<feature type="transmembrane region" description="Helical" evidence="1">
    <location>
        <begin position="365"/>
        <end position="382"/>
    </location>
</feature>
<dbReference type="PANTHER" id="PTHR46953">
    <property type="entry name" value="G-PROTEIN COUPLED RECEPTOR MTH-LIKE 1-RELATED"/>
    <property type="match status" value="1"/>
</dbReference>
<feature type="transmembrane region" description="Helical" evidence="1">
    <location>
        <begin position="467"/>
        <end position="484"/>
    </location>
</feature>
<keyword evidence="1" id="KW-0812">Transmembrane</keyword>
<evidence type="ECO:0000313" key="3">
    <source>
        <dbReference type="Proteomes" id="UP001458880"/>
    </source>
</evidence>
<feature type="transmembrane region" description="Helical" evidence="1">
    <location>
        <begin position="413"/>
        <end position="430"/>
    </location>
</feature>
<reference evidence="2 3" key="1">
    <citation type="journal article" date="2024" name="BMC Genomics">
        <title>De novo assembly and annotation of Popillia japonica's genome with initial clues to its potential as an invasive pest.</title>
        <authorList>
            <person name="Cucini C."/>
            <person name="Boschi S."/>
            <person name="Funari R."/>
            <person name="Cardaioli E."/>
            <person name="Iannotti N."/>
            <person name="Marturano G."/>
            <person name="Paoli F."/>
            <person name="Bruttini M."/>
            <person name="Carapelli A."/>
            <person name="Frati F."/>
            <person name="Nardi F."/>
        </authorList>
    </citation>
    <scope>NUCLEOTIDE SEQUENCE [LARGE SCALE GENOMIC DNA]</scope>
    <source>
        <strain evidence="2">DMR45628</strain>
    </source>
</reference>
<keyword evidence="1" id="KW-0472">Membrane</keyword>
<protein>
    <submittedName>
        <fullName evidence="2">Uncharacterized protein</fullName>
    </submittedName>
</protein>
<dbReference type="PANTHER" id="PTHR46953:SF1">
    <property type="entry name" value="G-PROTEIN COUPLED RECEPTOR MTH-LIKE 1-RELATED"/>
    <property type="match status" value="1"/>
</dbReference>
<gene>
    <name evidence="2" type="ORF">QE152_g29359</name>
</gene>
<name>A0AAW1JID0_POPJA</name>
<keyword evidence="1" id="KW-1133">Transmembrane helix</keyword>
<accession>A0AAW1JID0</accession>
<evidence type="ECO:0000256" key="1">
    <source>
        <dbReference type="SAM" id="Phobius"/>
    </source>
</evidence>
<evidence type="ECO:0000313" key="2">
    <source>
        <dbReference type="EMBL" id="KAK9703424.1"/>
    </source>
</evidence>
<sequence>MVPTNEFLTLVTLIINNNLTNNLENYEPAFVKSSRYYYKINATSALHPVEFDPIFSNKTLFPKCCPPDFSYDLGKKVCVESQMVSSIFQDLKVKVNLVKSGLSECQVVVDRFVKGQDIVRAPAKNLKVGLKVSKDRIPNGKYCLDKIAQKNAYVIKICDERKYCINNTKSKDWCVNKCCWEGYSYTGRKCKYAENYALQDDKYRKYYENEGSYGFMYGITEYSAAFTDSEDRNDIVILCDHEKRINIRTDSEDRNDIVILCDHEKRINIRLVWTFLIYELQGLTIKLAACYTLVESIFWILIAMKMLPAKFGQFCNVFGYVHTLMSISRLSWLNVLEYEIWRTIGNPKSGIYRSKNLMWLRLSRYSLYAVTIPAVTMVIFILSHQRIYLLPLVITPQLNIFTCTVQLDTYGALHVLIPAIILIFVNLLLFGKILCCCPPTGNNDVYFISYTNTSADQDTFVVNNKELFIVVKLAIINIITWIYYMGAYSRIFNSEYNLENVGGKQPPDYSYM</sequence>
<dbReference type="InterPro" id="IPR052808">
    <property type="entry name" value="GPCR_Mth-like"/>
</dbReference>
<organism evidence="2 3">
    <name type="scientific">Popillia japonica</name>
    <name type="common">Japanese beetle</name>
    <dbReference type="NCBI Taxonomy" id="7064"/>
    <lineage>
        <taxon>Eukaryota</taxon>
        <taxon>Metazoa</taxon>
        <taxon>Ecdysozoa</taxon>
        <taxon>Arthropoda</taxon>
        <taxon>Hexapoda</taxon>
        <taxon>Insecta</taxon>
        <taxon>Pterygota</taxon>
        <taxon>Neoptera</taxon>
        <taxon>Endopterygota</taxon>
        <taxon>Coleoptera</taxon>
        <taxon>Polyphaga</taxon>
        <taxon>Scarabaeiformia</taxon>
        <taxon>Scarabaeidae</taxon>
        <taxon>Rutelinae</taxon>
        <taxon>Popillia</taxon>
    </lineage>
</organism>
<dbReference type="AlphaFoldDB" id="A0AAW1JID0"/>
<dbReference type="EMBL" id="JASPKY010000370">
    <property type="protein sequence ID" value="KAK9703424.1"/>
    <property type="molecule type" value="Genomic_DNA"/>
</dbReference>
<proteinExistence type="predicted"/>
<feature type="transmembrane region" description="Helical" evidence="1">
    <location>
        <begin position="283"/>
        <end position="302"/>
    </location>
</feature>
<dbReference type="Proteomes" id="UP001458880">
    <property type="component" value="Unassembled WGS sequence"/>
</dbReference>
<comment type="caution">
    <text evidence="2">The sequence shown here is derived from an EMBL/GenBank/DDBJ whole genome shotgun (WGS) entry which is preliminary data.</text>
</comment>
<keyword evidence="3" id="KW-1185">Reference proteome</keyword>